<reference evidence="10 11" key="1">
    <citation type="submission" date="2016-10" db="EMBL/GenBank/DDBJ databases">
        <authorList>
            <person name="Varghese N."/>
            <person name="Submissions S."/>
        </authorList>
    </citation>
    <scope>NUCLEOTIDE SEQUENCE [LARGE SCALE GENOMIC DNA]</scope>
    <source>
        <strain evidence="10 11">BS2775</strain>
    </source>
</reference>
<keyword evidence="11" id="KW-1185">Reference proteome</keyword>
<feature type="transmembrane region" description="Helical" evidence="8">
    <location>
        <begin position="6"/>
        <end position="25"/>
    </location>
</feature>
<dbReference type="PANTHER" id="PTHR23063:SF52">
    <property type="entry name" value="LYSOPHOSPHATIDYLCHOLINE ACYLTRANSFERASE"/>
    <property type="match status" value="1"/>
</dbReference>
<feature type="domain" description="Phospholipid/glycerol acyltransferase" evidence="9">
    <location>
        <begin position="61"/>
        <end position="170"/>
    </location>
</feature>
<dbReference type="GO" id="GO:0016020">
    <property type="term" value="C:membrane"/>
    <property type="evidence" value="ECO:0007669"/>
    <property type="project" value="UniProtKB-SubCell"/>
</dbReference>
<keyword evidence="2" id="KW-0808">Transferase</keyword>
<dbReference type="SUPFAM" id="SSF69593">
    <property type="entry name" value="Glycerol-3-phosphate (1)-acyltransferase"/>
    <property type="match status" value="1"/>
</dbReference>
<keyword evidence="5" id="KW-0443">Lipid metabolism</keyword>
<accession>A0A1H2HGS7</accession>
<evidence type="ECO:0000256" key="7">
    <source>
        <dbReference type="ARBA" id="ARBA00023315"/>
    </source>
</evidence>
<evidence type="ECO:0000259" key="9">
    <source>
        <dbReference type="SMART" id="SM00563"/>
    </source>
</evidence>
<evidence type="ECO:0000256" key="2">
    <source>
        <dbReference type="ARBA" id="ARBA00022679"/>
    </source>
</evidence>
<gene>
    <name evidence="10" type="ORF">SAMN04490197_4785</name>
</gene>
<dbReference type="InterPro" id="IPR002123">
    <property type="entry name" value="Plipid/glycerol_acylTrfase"/>
</dbReference>
<name>A0A1H2HGS7_9PSED</name>
<sequence>MPFGYILAILRMFLIVVLSLLAWPFPLAVKRVIYRGILWIMGLRVRCALTTRQIATLTDGCVVAANHVSVIDPFAILAMPGATLVASSGYNRVISLTAFLLIKCAGGRVWNGADKKTFSRNLRSLRDAPQGTALYTNPEATINNGRGLYRFRPGLLSRGLPVVPLAGRLILPFGLVASPLHASGLACFLRLLAMPWMTVEMTYLEPVERNENQSGQAFSDLIQARIAEHLGIAATRWTREDKHHYRRIDAQAHP</sequence>
<dbReference type="GO" id="GO:0016746">
    <property type="term" value="F:acyltransferase activity"/>
    <property type="evidence" value="ECO:0007669"/>
    <property type="project" value="UniProtKB-KW"/>
</dbReference>
<evidence type="ECO:0000256" key="1">
    <source>
        <dbReference type="ARBA" id="ARBA00004370"/>
    </source>
</evidence>
<evidence type="ECO:0000256" key="8">
    <source>
        <dbReference type="SAM" id="Phobius"/>
    </source>
</evidence>
<evidence type="ECO:0000256" key="6">
    <source>
        <dbReference type="ARBA" id="ARBA00023136"/>
    </source>
</evidence>
<dbReference type="AlphaFoldDB" id="A0A1H2HGS7"/>
<dbReference type="SMART" id="SM00563">
    <property type="entry name" value="PlsC"/>
    <property type="match status" value="1"/>
</dbReference>
<evidence type="ECO:0000256" key="4">
    <source>
        <dbReference type="ARBA" id="ARBA00022989"/>
    </source>
</evidence>
<dbReference type="GO" id="GO:0006629">
    <property type="term" value="P:lipid metabolic process"/>
    <property type="evidence" value="ECO:0007669"/>
    <property type="project" value="UniProtKB-KW"/>
</dbReference>
<protein>
    <submittedName>
        <fullName evidence="10">Ancient ubiquitous protein 1</fullName>
    </submittedName>
</protein>
<dbReference type="EMBL" id="LT629782">
    <property type="protein sequence ID" value="SDU31025.1"/>
    <property type="molecule type" value="Genomic_DNA"/>
</dbReference>
<comment type="subcellular location">
    <subcellularLocation>
        <location evidence="1">Membrane</location>
    </subcellularLocation>
</comment>
<organism evidence="10 11">
    <name type="scientific">Pseudomonas orientalis</name>
    <dbReference type="NCBI Taxonomy" id="76758"/>
    <lineage>
        <taxon>Bacteria</taxon>
        <taxon>Pseudomonadati</taxon>
        <taxon>Pseudomonadota</taxon>
        <taxon>Gammaproteobacteria</taxon>
        <taxon>Pseudomonadales</taxon>
        <taxon>Pseudomonadaceae</taxon>
        <taxon>Pseudomonas</taxon>
    </lineage>
</organism>
<evidence type="ECO:0000256" key="5">
    <source>
        <dbReference type="ARBA" id="ARBA00023098"/>
    </source>
</evidence>
<keyword evidence="4 8" id="KW-1133">Transmembrane helix</keyword>
<keyword evidence="3 8" id="KW-0812">Transmembrane</keyword>
<dbReference type="Proteomes" id="UP000183653">
    <property type="component" value="Chromosome I"/>
</dbReference>
<evidence type="ECO:0000313" key="10">
    <source>
        <dbReference type="EMBL" id="SDU31025.1"/>
    </source>
</evidence>
<proteinExistence type="predicted"/>
<evidence type="ECO:0000313" key="11">
    <source>
        <dbReference type="Proteomes" id="UP000183653"/>
    </source>
</evidence>
<evidence type="ECO:0000256" key="3">
    <source>
        <dbReference type="ARBA" id="ARBA00022692"/>
    </source>
</evidence>
<dbReference type="PANTHER" id="PTHR23063">
    <property type="entry name" value="PHOSPHOLIPID ACYLTRANSFERASE"/>
    <property type="match status" value="1"/>
</dbReference>
<keyword evidence="7" id="KW-0012">Acyltransferase</keyword>
<keyword evidence="6 8" id="KW-0472">Membrane</keyword>